<dbReference type="GO" id="GO:0031410">
    <property type="term" value="C:cytoplasmic vesicle"/>
    <property type="evidence" value="ECO:0007669"/>
    <property type="project" value="TreeGrafter"/>
</dbReference>
<dbReference type="SMART" id="SM00800">
    <property type="entry name" value="uDENN"/>
    <property type="match status" value="1"/>
</dbReference>
<evidence type="ECO:0000313" key="4">
    <source>
        <dbReference type="Proteomes" id="UP000242146"/>
    </source>
</evidence>
<feature type="region of interest" description="Disordered" evidence="1">
    <location>
        <begin position="652"/>
        <end position="730"/>
    </location>
</feature>
<dbReference type="Pfam" id="PF03455">
    <property type="entry name" value="dDENN"/>
    <property type="match status" value="1"/>
</dbReference>
<dbReference type="PANTHER" id="PTHR12296">
    <property type="entry name" value="DENN DOMAIN-CONTAINING PROTEIN 4"/>
    <property type="match status" value="1"/>
</dbReference>
<dbReference type="PANTHER" id="PTHR12296:SF21">
    <property type="entry name" value="DENN DOMAIN-CONTAINING PROTEIN 3"/>
    <property type="match status" value="1"/>
</dbReference>
<keyword evidence="4" id="KW-1185">Reference proteome</keyword>
<name>A0A1X2GI73_9FUNG</name>
<evidence type="ECO:0000256" key="1">
    <source>
        <dbReference type="SAM" id="MobiDB-lite"/>
    </source>
</evidence>
<dbReference type="Proteomes" id="UP000242146">
    <property type="component" value="Unassembled WGS sequence"/>
</dbReference>
<dbReference type="EMBL" id="MCGT01000013">
    <property type="protein sequence ID" value="ORX54396.1"/>
    <property type="molecule type" value="Genomic_DNA"/>
</dbReference>
<dbReference type="InterPro" id="IPR001194">
    <property type="entry name" value="cDENN_dom"/>
</dbReference>
<feature type="compositionally biased region" description="Basic and acidic residues" evidence="1">
    <location>
        <begin position="687"/>
        <end position="714"/>
    </location>
</feature>
<dbReference type="SMART" id="SM00799">
    <property type="entry name" value="DENN"/>
    <property type="match status" value="1"/>
</dbReference>
<dbReference type="PROSITE" id="PS50211">
    <property type="entry name" value="DENN"/>
    <property type="match status" value="1"/>
</dbReference>
<dbReference type="Gene3D" id="3.40.50.11500">
    <property type="match status" value="1"/>
</dbReference>
<feature type="compositionally biased region" description="Low complexity" evidence="1">
    <location>
        <begin position="618"/>
        <end position="628"/>
    </location>
</feature>
<dbReference type="OrthoDB" id="6019893at2759"/>
<sequence>MAHAPIADYFFVAGLHDTDILVPTTTSNYYRHQELAANGKAERASSARKRGMSLPLCTSDEQESFINDMLHHVQTVMVNFDKERDFARDDMILPLDKRRSLHESSPNGAHGRTHRPRQYSLSFVPSTAKTARPEEDPFTTSQPHLLDIKYPPSILIRSPTQHDHIPFPAYLSMFCFPHDISLAYGDEPPPERTHSFAMTDDTGAAVYGTCCVFYEQVEEKYKHQVNDLLKTWVLENVPTSTTEYASHLLDKMTAETHKLRTLEALSASSATMENDEAIRTCKENLALYKELIEPVKRAVCDADHLWLPRCVGLLGRMPWINFYSDWLKILLDSVVGVRGKKNMQLSLDVPSAVQYLLKQVPLPPPGRFEIGLTINSRSLFISRPAMNEVPILKNFSLFPLFRALSPHLILAILETLLAEGKVVFLSQHLEMLSIAAEAFRYLLFPFYWPYVYIPVLPEKLLTCLQAPVPYIIGFQADIADIEDYRPEEACIVNLDSNTIHQSARVRMLPDRLRRKLQMALDTHCSLHTRCRVPYGVPLSVQSAFPNGRLLLTSHRSKVPMPYDSGSSSNSTTRHYMTRSAQHLPNGTATPNNSSTSSSLASQITATTTPMRPIRRNSNDSALSSDLSQSMMPQLPSFAKLSINPHALSSTSSFQSTVSVSPISPSRSQDRASLPGTPKSSHATLAEQDARQTHRMSEPPLKRDQESPADDRRFSDIMPKPRATFQESSPKVKHAFPLTADMNHTSLKHGSALRQGGTQDFSRRVTHVEGHIMTTLLPQELGAFIGYRCLCGQPVEKENPPKVYRLCQACHLVTHDACTEDILHPCLPASFDETKVQDSFLRMFASLLYGYRAGIRETQQPVKAGHDLLSIFSKEEFLKHSDKDTRDYLSHFVDSQLFHQFITHRLTKARNDPETVMFDEFIKLKLNRSKLKFVKAETPFLNDDSYRVSQVIWSTPAEANLKREYSRFPTNWASDE</sequence>
<feature type="region of interest" description="Disordered" evidence="1">
    <location>
        <begin position="581"/>
        <end position="628"/>
    </location>
</feature>
<feature type="domain" description="UDENN" evidence="2">
    <location>
        <begin position="136"/>
        <end position="911"/>
    </location>
</feature>
<dbReference type="InterPro" id="IPR005112">
    <property type="entry name" value="dDENN_dom"/>
</dbReference>
<evidence type="ECO:0000313" key="3">
    <source>
        <dbReference type="EMBL" id="ORX54396.1"/>
    </source>
</evidence>
<gene>
    <name evidence="3" type="ORF">DM01DRAFT_1304955</name>
</gene>
<accession>A0A1X2GI73</accession>
<dbReference type="GO" id="GO:0032483">
    <property type="term" value="P:regulation of Rab protein signal transduction"/>
    <property type="evidence" value="ECO:0007669"/>
    <property type="project" value="TreeGrafter"/>
</dbReference>
<dbReference type="AlphaFoldDB" id="A0A1X2GI73"/>
<comment type="caution">
    <text evidence="3">The sequence shown here is derived from an EMBL/GenBank/DDBJ whole genome shotgun (WGS) entry which is preliminary data.</text>
</comment>
<evidence type="ECO:0000259" key="2">
    <source>
        <dbReference type="PROSITE" id="PS50211"/>
    </source>
</evidence>
<dbReference type="InterPro" id="IPR051696">
    <property type="entry name" value="DENN_Domain_GEFs"/>
</dbReference>
<organism evidence="3 4">
    <name type="scientific">Hesseltinella vesiculosa</name>
    <dbReference type="NCBI Taxonomy" id="101127"/>
    <lineage>
        <taxon>Eukaryota</taxon>
        <taxon>Fungi</taxon>
        <taxon>Fungi incertae sedis</taxon>
        <taxon>Mucoromycota</taxon>
        <taxon>Mucoromycotina</taxon>
        <taxon>Mucoromycetes</taxon>
        <taxon>Mucorales</taxon>
        <taxon>Cunninghamellaceae</taxon>
        <taxon>Hesseltinella</taxon>
    </lineage>
</organism>
<dbReference type="InterPro" id="IPR037516">
    <property type="entry name" value="Tripartite_DENN"/>
</dbReference>
<feature type="region of interest" description="Disordered" evidence="1">
    <location>
        <begin position="97"/>
        <end position="120"/>
    </location>
</feature>
<proteinExistence type="predicted"/>
<dbReference type="Pfam" id="PF02141">
    <property type="entry name" value="DENN"/>
    <property type="match status" value="1"/>
</dbReference>
<dbReference type="SMART" id="SM00801">
    <property type="entry name" value="dDENN"/>
    <property type="match status" value="1"/>
</dbReference>
<protein>
    <submittedName>
        <fullName evidence="3">DENN-domain-containing protein</fullName>
    </submittedName>
</protein>
<dbReference type="Gene3D" id="6.10.140.1000">
    <property type="match status" value="1"/>
</dbReference>
<dbReference type="Pfam" id="PF03456">
    <property type="entry name" value="uDENN"/>
    <property type="match status" value="1"/>
</dbReference>
<dbReference type="InterPro" id="IPR005113">
    <property type="entry name" value="uDENN_dom"/>
</dbReference>
<dbReference type="Gene3D" id="3.30.450.200">
    <property type="match status" value="1"/>
</dbReference>
<feature type="compositionally biased region" description="Low complexity" evidence="1">
    <location>
        <begin position="652"/>
        <end position="663"/>
    </location>
</feature>
<reference evidence="3 4" key="1">
    <citation type="submission" date="2016-07" db="EMBL/GenBank/DDBJ databases">
        <title>Pervasive Adenine N6-methylation of Active Genes in Fungi.</title>
        <authorList>
            <consortium name="DOE Joint Genome Institute"/>
            <person name="Mondo S.J."/>
            <person name="Dannebaum R.O."/>
            <person name="Kuo R.C."/>
            <person name="Labutti K."/>
            <person name="Haridas S."/>
            <person name="Kuo A."/>
            <person name="Salamov A."/>
            <person name="Ahrendt S.R."/>
            <person name="Lipzen A."/>
            <person name="Sullivan W."/>
            <person name="Andreopoulos W.B."/>
            <person name="Clum A."/>
            <person name="Lindquist E."/>
            <person name="Daum C."/>
            <person name="Ramamoorthy G.K."/>
            <person name="Gryganskyi A."/>
            <person name="Culley D."/>
            <person name="Magnuson J.K."/>
            <person name="James T.Y."/>
            <person name="O'Malley M.A."/>
            <person name="Stajich J.E."/>
            <person name="Spatafora J.W."/>
            <person name="Visel A."/>
            <person name="Grigoriev I.V."/>
        </authorList>
    </citation>
    <scope>NUCLEOTIDE SEQUENCE [LARGE SCALE GENOMIC DNA]</scope>
    <source>
        <strain evidence="3 4">NRRL 3301</strain>
    </source>
</reference>
<feature type="compositionally biased region" description="Low complexity" evidence="1">
    <location>
        <begin position="585"/>
        <end position="608"/>
    </location>
</feature>
<dbReference type="InterPro" id="IPR043153">
    <property type="entry name" value="DENN_C"/>
</dbReference>